<evidence type="ECO:0000256" key="1">
    <source>
        <dbReference type="SAM" id="Phobius"/>
    </source>
</evidence>
<feature type="transmembrane region" description="Helical" evidence="1">
    <location>
        <begin position="96"/>
        <end position="116"/>
    </location>
</feature>
<keyword evidence="1" id="KW-0472">Membrane</keyword>
<feature type="transmembrane region" description="Helical" evidence="1">
    <location>
        <begin position="183"/>
        <end position="200"/>
    </location>
</feature>
<dbReference type="SUPFAM" id="SSF103481">
    <property type="entry name" value="Multidrug resistance efflux transporter EmrE"/>
    <property type="match status" value="2"/>
</dbReference>
<name>A0A4R1HCU2_9GAMM</name>
<dbReference type="PANTHER" id="PTHR22911:SF79">
    <property type="entry name" value="MOBA-LIKE NTP TRANSFERASE DOMAIN-CONTAINING PROTEIN"/>
    <property type="match status" value="1"/>
</dbReference>
<dbReference type="OrthoDB" id="5295396at2"/>
<dbReference type="Pfam" id="PF00892">
    <property type="entry name" value="EamA"/>
    <property type="match status" value="2"/>
</dbReference>
<evidence type="ECO:0000259" key="2">
    <source>
        <dbReference type="Pfam" id="PF00892"/>
    </source>
</evidence>
<feature type="transmembrane region" description="Helical" evidence="1">
    <location>
        <begin position="123"/>
        <end position="141"/>
    </location>
</feature>
<accession>A0A4R1HCU2</accession>
<protein>
    <submittedName>
        <fullName evidence="3">Drug/metabolite transporter (DMT)-like permease</fullName>
    </submittedName>
</protein>
<gene>
    <name evidence="3" type="ORF">DFR30_1739</name>
</gene>
<dbReference type="AlphaFoldDB" id="A0A4R1HCU2"/>
<dbReference type="EMBL" id="SMFX01000001">
    <property type="protein sequence ID" value="TCK18461.1"/>
    <property type="molecule type" value="Genomic_DNA"/>
</dbReference>
<feature type="transmembrane region" description="Helical" evidence="1">
    <location>
        <begin position="153"/>
        <end position="171"/>
    </location>
</feature>
<feature type="transmembrane region" description="Helical" evidence="1">
    <location>
        <begin position="212"/>
        <end position="233"/>
    </location>
</feature>
<keyword evidence="4" id="KW-1185">Reference proteome</keyword>
<keyword evidence="1" id="KW-1133">Transmembrane helix</keyword>
<dbReference type="PANTHER" id="PTHR22911">
    <property type="entry name" value="ACYL-MALONYL CONDENSING ENZYME-RELATED"/>
    <property type="match status" value="1"/>
</dbReference>
<feature type="transmembrane region" description="Helical" evidence="1">
    <location>
        <begin position="38"/>
        <end position="58"/>
    </location>
</feature>
<evidence type="ECO:0000313" key="3">
    <source>
        <dbReference type="EMBL" id="TCK18461.1"/>
    </source>
</evidence>
<sequence>MKPCSHPLLPVFSLLLTATLWGLVWYPLRLLEAQGLQGLWLSLSSYGAAFLIGLPWLWQSRGEWVREGPVLALMTLAVGWCNVAFVIAILDGTVVRVLLLFYLSPLWALMLGWLILGERPGTSGFLVFVLAISGAVIMLWNPQLGLPWPRDEADWMAASSGLAFAFANVMVRKLKHAGMPAKASASWLGVVLVAAVWILVVHEPMPVVEGSVWLGAAMLGWFGFVIMTVTVIYGVTHMPVHRSAVILLFELVIGAVSSILLTDEQVMMQEWAGGALILAAAWFAAHEHIGETS</sequence>
<feature type="transmembrane region" description="Helical" evidence="1">
    <location>
        <begin position="7"/>
        <end position="26"/>
    </location>
</feature>
<keyword evidence="1" id="KW-0812">Transmembrane</keyword>
<dbReference type="RefSeq" id="WP_132972302.1">
    <property type="nucleotide sequence ID" value="NZ_SMFX01000001.1"/>
</dbReference>
<comment type="caution">
    <text evidence="3">The sequence shown here is derived from an EMBL/GenBank/DDBJ whole genome shotgun (WGS) entry which is preliminary data.</text>
</comment>
<proteinExistence type="predicted"/>
<organism evidence="3 4">
    <name type="scientific">Thiogranum longum</name>
    <dbReference type="NCBI Taxonomy" id="1537524"/>
    <lineage>
        <taxon>Bacteria</taxon>
        <taxon>Pseudomonadati</taxon>
        <taxon>Pseudomonadota</taxon>
        <taxon>Gammaproteobacteria</taxon>
        <taxon>Chromatiales</taxon>
        <taxon>Ectothiorhodospiraceae</taxon>
        <taxon>Thiogranum</taxon>
    </lineage>
</organism>
<dbReference type="InterPro" id="IPR037185">
    <property type="entry name" value="EmrE-like"/>
</dbReference>
<dbReference type="InterPro" id="IPR000620">
    <property type="entry name" value="EamA_dom"/>
</dbReference>
<dbReference type="Proteomes" id="UP000295707">
    <property type="component" value="Unassembled WGS sequence"/>
</dbReference>
<feature type="domain" description="EamA" evidence="2">
    <location>
        <begin position="11"/>
        <end position="139"/>
    </location>
</feature>
<feature type="transmembrane region" description="Helical" evidence="1">
    <location>
        <begin position="245"/>
        <end position="262"/>
    </location>
</feature>
<dbReference type="GO" id="GO:0016020">
    <property type="term" value="C:membrane"/>
    <property type="evidence" value="ECO:0007669"/>
    <property type="project" value="InterPro"/>
</dbReference>
<evidence type="ECO:0000313" key="4">
    <source>
        <dbReference type="Proteomes" id="UP000295707"/>
    </source>
</evidence>
<feature type="domain" description="EamA" evidence="2">
    <location>
        <begin position="154"/>
        <end position="283"/>
    </location>
</feature>
<reference evidence="3 4" key="1">
    <citation type="submission" date="2019-03" db="EMBL/GenBank/DDBJ databases">
        <title>Genomic Encyclopedia of Type Strains, Phase IV (KMG-IV): sequencing the most valuable type-strain genomes for metagenomic binning, comparative biology and taxonomic classification.</title>
        <authorList>
            <person name="Goeker M."/>
        </authorList>
    </citation>
    <scope>NUCLEOTIDE SEQUENCE [LARGE SCALE GENOMIC DNA]</scope>
    <source>
        <strain evidence="3 4">DSM 19610</strain>
    </source>
</reference>
<feature type="transmembrane region" description="Helical" evidence="1">
    <location>
        <begin position="70"/>
        <end position="90"/>
    </location>
</feature>